<keyword evidence="2" id="KW-0812">Transmembrane</keyword>
<accession>X1P5S6</accession>
<evidence type="ECO:0000256" key="1">
    <source>
        <dbReference type="ARBA" id="ARBA00004141"/>
    </source>
</evidence>
<comment type="subcellular location">
    <subcellularLocation>
        <location evidence="1">Membrane</location>
        <topology evidence="1">Multi-pass membrane protein</topology>
    </subcellularLocation>
</comment>
<dbReference type="Pfam" id="PF12698">
    <property type="entry name" value="ABC2_membrane_3"/>
    <property type="match status" value="1"/>
</dbReference>
<dbReference type="Gene3D" id="3.40.1710.10">
    <property type="entry name" value="abc type-2 transporter like domain"/>
    <property type="match status" value="1"/>
</dbReference>
<keyword evidence="3" id="KW-1133">Transmembrane helix</keyword>
<evidence type="ECO:0000313" key="6">
    <source>
        <dbReference type="EMBL" id="GAI37806.1"/>
    </source>
</evidence>
<name>X1P5S6_9ZZZZ</name>
<protein>
    <recommendedName>
        <fullName evidence="5">ABC-2 type transporter transmembrane domain-containing protein</fullName>
    </recommendedName>
</protein>
<feature type="non-terminal residue" evidence="6">
    <location>
        <position position="112"/>
    </location>
</feature>
<organism evidence="6">
    <name type="scientific">marine sediment metagenome</name>
    <dbReference type="NCBI Taxonomy" id="412755"/>
    <lineage>
        <taxon>unclassified sequences</taxon>
        <taxon>metagenomes</taxon>
        <taxon>ecological metagenomes</taxon>
    </lineage>
</organism>
<dbReference type="InterPro" id="IPR013525">
    <property type="entry name" value="ABC2_TM"/>
</dbReference>
<dbReference type="GO" id="GO:0140359">
    <property type="term" value="F:ABC-type transporter activity"/>
    <property type="evidence" value="ECO:0007669"/>
    <property type="project" value="InterPro"/>
</dbReference>
<comment type="caution">
    <text evidence="6">The sequence shown here is derived from an EMBL/GenBank/DDBJ whole genome shotgun (WGS) entry which is preliminary data.</text>
</comment>
<keyword evidence="4" id="KW-0472">Membrane</keyword>
<evidence type="ECO:0000256" key="3">
    <source>
        <dbReference type="ARBA" id="ARBA00022989"/>
    </source>
</evidence>
<evidence type="ECO:0000256" key="2">
    <source>
        <dbReference type="ARBA" id="ARBA00022692"/>
    </source>
</evidence>
<evidence type="ECO:0000256" key="4">
    <source>
        <dbReference type="ARBA" id="ARBA00023136"/>
    </source>
</evidence>
<proteinExistence type="predicted"/>
<evidence type="ECO:0000259" key="5">
    <source>
        <dbReference type="Pfam" id="PF12698"/>
    </source>
</evidence>
<dbReference type="AlphaFoldDB" id="X1P5S6"/>
<feature type="domain" description="ABC-2 type transporter transmembrane" evidence="5">
    <location>
        <begin position="9"/>
        <end position="111"/>
    </location>
</feature>
<dbReference type="EMBL" id="BARV01031452">
    <property type="protein sequence ID" value="GAI37806.1"/>
    <property type="molecule type" value="Genomic_DNA"/>
</dbReference>
<dbReference type="GO" id="GO:0016020">
    <property type="term" value="C:membrane"/>
    <property type="evidence" value="ECO:0007669"/>
    <property type="project" value="UniProtKB-SubCell"/>
</dbReference>
<sequence>MEFRRDRLSLSLAFLLPIFSLLLFSYGIRLQSHDIPVVLQDLDGSQLSRDYTSRLFATNVFTPVQLSKGQKSPIDAIDEGKAKVGVIIPKGFSEHVSAHKSTALQVLVDGTD</sequence>
<gene>
    <name evidence="6" type="ORF">S06H3_49764</name>
</gene>
<reference evidence="6" key="1">
    <citation type="journal article" date="2014" name="Front. Microbiol.">
        <title>High frequency of phylogenetically diverse reductive dehalogenase-homologous genes in deep subseafloor sedimentary metagenomes.</title>
        <authorList>
            <person name="Kawai M."/>
            <person name="Futagami T."/>
            <person name="Toyoda A."/>
            <person name="Takaki Y."/>
            <person name="Nishi S."/>
            <person name="Hori S."/>
            <person name="Arai W."/>
            <person name="Tsubouchi T."/>
            <person name="Morono Y."/>
            <person name="Uchiyama I."/>
            <person name="Ito T."/>
            <person name="Fujiyama A."/>
            <person name="Inagaki F."/>
            <person name="Takami H."/>
        </authorList>
    </citation>
    <scope>NUCLEOTIDE SEQUENCE</scope>
    <source>
        <strain evidence="6">Expedition CK06-06</strain>
    </source>
</reference>